<name>I3EGX3_NEMP3</name>
<dbReference type="EMBL" id="GL870878">
    <property type="protein sequence ID" value="EIJ88470.1"/>
    <property type="molecule type" value="Genomic_DNA"/>
</dbReference>
<evidence type="ECO:0000313" key="5">
    <source>
        <dbReference type="EMBL" id="EIJ88470.1"/>
    </source>
</evidence>
<evidence type="ECO:0000256" key="1">
    <source>
        <dbReference type="ARBA" id="ARBA00022737"/>
    </source>
</evidence>
<dbReference type="OrthoDB" id="10252509at2759"/>
<dbReference type="PANTHER" id="PTHR10943:SF1">
    <property type="entry name" value="26S PROTEASOME NON-ATPASE REGULATORY SUBUNIT 2"/>
    <property type="match status" value="1"/>
</dbReference>
<dbReference type="Gene3D" id="1.25.10.10">
    <property type="entry name" value="Leucine-rich Repeat Variant"/>
    <property type="match status" value="1"/>
</dbReference>
<keyword evidence="1" id="KW-0677">Repeat</keyword>
<organism evidence="5 6">
    <name type="scientific">Nematocida parisii (strain ERTm3)</name>
    <name type="common">Nematode killer fungus</name>
    <dbReference type="NCBI Taxonomy" id="935791"/>
    <lineage>
        <taxon>Eukaryota</taxon>
        <taxon>Fungi</taxon>
        <taxon>Fungi incertae sedis</taxon>
        <taxon>Microsporidia</taxon>
        <taxon>Nematocida</taxon>
    </lineage>
</organism>
<keyword evidence="2" id="KW-0647">Proteasome</keyword>
<dbReference type="InterPro" id="IPR040892">
    <property type="entry name" value="RPN1_N"/>
</dbReference>
<protein>
    <recommendedName>
        <fullName evidence="4">RPN1 N-terminal domain-containing protein</fullName>
    </recommendedName>
</protein>
<dbReference type="VEuPathDB" id="MicrosporidiaDB:NEQG_01160"/>
<keyword evidence="6" id="KW-1185">Reference proteome</keyword>
<dbReference type="Proteomes" id="UP000002872">
    <property type="component" value="Unassembled WGS sequence"/>
</dbReference>
<evidence type="ECO:0000313" key="6">
    <source>
        <dbReference type="Proteomes" id="UP000002872"/>
    </source>
</evidence>
<dbReference type="PANTHER" id="PTHR10943">
    <property type="entry name" value="26S PROTEASOME NON-ATPASE REGULATORY SUBUNIT"/>
    <property type="match status" value="1"/>
</dbReference>
<evidence type="ECO:0000256" key="3">
    <source>
        <dbReference type="SAM" id="MobiDB-lite"/>
    </source>
</evidence>
<feature type="compositionally biased region" description="Basic and acidic residues" evidence="3">
    <location>
        <begin position="172"/>
        <end position="182"/>
    </location>
</feature>
<dbReference type="GO" id="GO:0005634">
    <property type="term" value="C:nucleus"/>
    <property type="evidence" value="ECO:0007669"/>
    <property type="project" value="TreeGrafter"/>
</dbReference>
<dbReference type="HOGENOM" id="CLU_330118_0_0_1"/>
<evidence type="ECO:0000259" key="4">
    <source>
        <dbReference type="Pfam" id="PF17781"/>
    </source>
</evidence>
<dbReference type="STRING" id="935791.I3EGX3"/>
<feature type="region of interest" description="Disordered" evidence="3">
    <location>
        <begin position="164"/>
        <end position="185"/>
    </location>
</feature>
<dbReference type="OMA" id="LNYRMIG"/>
<reference evidence="5" key="1">
    <citation type="submission" date="2011-01" db="EMBL/GenBank/DDBJ databases">
        <title>The Genome Sequence of Nematocida parisii strain ERTm3.</title>
        <authorList>
            <consortium name="The Broad Institute Genome Sequencing Platform"/>
            <consortium name="The Broad Institute Genome Sequencing Center for Infectious Disease"/>
            <person name="Cuomo C."/>
            <person name="Troemel E."/>
            <person name="Young S.K."/>
            <person name="Zeng Q."/>
            <person name="Gargeya S."/>
            <person name="Fitzgerald M."/>
            <person name="Haas B."/>
            <person name="Abouelleil A."/>
            <person name="Alvarado L."/>
            <person name="Arachchi H.M."/>
            <person name="Berlin A."/>
            <person name="Chapman S.B."/>
            <person name="Gearin G."/>
            <person name="Goldberg J."/>
            <person name="Griggs A."/>
            <person name="Gujja S."/>
            <person name="Hansen M."/>
            <person name="Heiman D."/>
            <person name="Howarth C."/>
            <person name="Larimer J."/>
            <person name="Lui A."/>
            <person name="MacDonald P.J.P."/>
            <person name="McCowen C."/>
            <person name="Montmayeur A."/>
            <person name="Murphy C."/>
            <person name="Neiman D."/>
            <person name="Pearson M."/>
            <person name="Priest M."/>
            <person name="Roberts A."/>
            <person name="Saif S."/>
            <person name="Shea T."/>
            <person name="Sisk P."/>
            <person name="Stolte C."/>
            <person name="Sykes S."/>
            <person name="Wortman J."/>
            <person name="Nusbaum C."/>
            <person name="Birren B."/>
        </authorList>
    </citation>
    <scope>NUCLEOTIDE SEQUENCE</scope>
    <source>
        <strain evidence="5">ERTm3</strain>
    </source>
</reference>
<dbReference type="GO" id="GO:0034515">
    <property type="term" value="C:proteasome storage granule"/>
    <property type="evidence" value="ECO:0007669"/>
    <property type="project" value="TreeGrafter"/>
</dbReference>
<dbReference type="Pfam" id="PF17781">
    <property type="entry name" value="RPN1_RPN2_N"/>
    <property type="match status" value="1"/>
</dbReference>
<evidence type="ECO:0000256" key="2">
    <source>
        <dbReference type="ARBA" id="ARBA00022942"/>
    </source>
</evidence>
<accession>I3EGX3</accession>
<gene>
    <name evidence="5" type="ORF">NEQG_01160</name>
</gene>
<proteinExistence type="predicted"/>
<dbReference type="GO" id="GO:0008540">
    <property type="term" value="C:proteasome regulatory particle, base subcomplex"/>
    <property type="evidence" value="ECO:0007669"/>
    <property type="project" value="TreeGrafter"/>
</dbReference>
<dbReference type="GO" id="GO:0043161">
    <property type="term" value="P:proteasome-mediated ubiquitin-dependent protein catabolic process"/>
    <property type="evidence" value="ECO:0007669"/>
    <property type="project" value="TreeGrafter"/>
</dbReference>
<sequence>MDSKTEEIHVILDSLNNADPGITHSALSMLVQKMRSSASVASTIPQILLYLVSQKDVLQNKLATLTGENRKLMADILSVISATLTTAESLQYRLEGGATSMDIWGHHYAKKLAIDIIKTLRNHMHTKKECHCQNKGLKCTIMSAEEKRGMSLLKNLSVSESKDAEAEAGDVEESKHPEKEDALELTPEMEGPLEAVIAEVVECMFKFNCECECIDFLLDIDRIEMLLEHIDRDNQERIIRYMQALMYFIRNERVTETFLEVLKKSKKLEEYAVFMIREKKYEQLLDETVGFSKVDQIKIFYIMGKHEMWSKVPKSRWNAFTQTVSKEKFPNGFSPEHITSNAYMADLNKYVSERLELNKEIVGDFGSFSDALSKASFSAETLAEPENKKTYKITTQCSKGLLYLWDQNKALNELEEHIFSEDGYLKVSSILALATATCKVYDYNDTVLAAVTEGLDTKSVTQRIVLLISLAMKYSGTHDMDIYDTLHSLLYDDTLEVVLFAMYAIGNIFCGSYNIDIYTDLVKILASRICGEAPSISPIIKFALLGISLLFFEAGDKVGAVLESCEVLDDYGASLSILMQAMAYIGTGNTQAIYDILKEALNEQTNNENDYREVFGILGVALISLGDDTLVQMAGHILEGSMLLDTYKVQMAIPMAYSLLYLSTGKTEVIDILRRCMHSTNSSVVLSSIIGLGLVSAGTNNSRVKTALDEMSSFCGKGASGSALKISQGLLRLGKGMHKLSLFNDSVISGKSVGCLMGFMLSALDGGIGILDRYYFVLMLVGAGITPKYLIALDRSGKPTECNIRVGNKIDTAGVPGRPKALSGVQVHASPVILQTAEGAEVLGDSVSYHTNGGVVIVTQPAKKSGSDDEEDS</sequence>
<dbReference type="SUPFAM" id="SSF48371">
    <property type="entry name" value="ARM repeat"/>
    <property type="match status" value="1"/>
</dbReference>
<dbReference type="InParanoid" id="I3EGX3"/>
<dbReference type="AlphaFoldDB" id="I3EGX3"/>
<feature type="domain" description="RPN1 N-terminal" evidence="4">
    <location>
        <begin position="9"/>
        <end position="271"/>
    </location>
</feature>
<dbReference type="InterPro" id="IPR011989">
    <property type="entry name" value="ARM-like"/>
</dbReference>
<dbReference type="InterPro" id="IPR016024">
    <property type="entry name" value="ARM-type_fold"/>
</dbReference>
<dbReference type="FunCoup" id="I3EGX3">
    <property type="interactions" value="338"/>
</dbReference>